<sequence>MSVEKIIFFDGVCNLCNGAVNFIIDCDPDAKFKFAALQSEVAKKKLPQERVQHVDSIVLLKQGKTFIKSEAALLIAKELKFPWSMFQVFLIIPKFFRDPLYNFIAKRRYKWFGKKDTCRIPTPELQDRFVTD</sequence>
<dbReference type="InterPro" id="IPR052927">
    <property type="entry name" value="DCC_oxidoreductase"/>
</dbReference>
<organism evidence="1 2">
    <name type="scientific">Marivirga atlantica</name>
    <dbReference type="NCBI Taxonomy" id="1548457"/>
    <lineage>
        <taxon>Bacteria</taxon>
        <taxon>Pseudomonadati</taxon>
        <taxon>Bacteroidota</taxon>
        <taxon>Cytophagia</taxon>
        <taxon>Cytophagales</taxon>
        <taxon>Marivirgaceae</taxon>
        <taxon>Marivirga</taxon>
    </lineage>
</organism>
<keyword evidence="2" id="KW-1185">Reference proteome</keyword>
<dbReference type="GO" id="GO:0015035">
    <property type="term" value="F:protein-disulfide reductase activity"/>
    <property type="evidence" value="ECO:0007669"/>
    <property type="project" value="InterPro"/>
</dbReference>
<evidence type="ECO:0000313" key="2">
    <source>
        <dbReference type="Proteomes" id="UP000642920"/>
    </source>
</evidence>
<dbReference type="RefSeq" id="WP_201917948.1">
    <property type="nucleotide sequence ID" value="NZ_JAERQG010000001.1"/>
</dbReference>
<dbReference type="AlphaFoldDB" id="A0A937ADT1"/>
<dbReference type="InterPro" id="IPR007263">
    <property type="entry name" value="DCC1-like"/>
</dbReference>
<protein>
    <submittedName>
        <fullName evidence="1">DUF393 domain-containing protein</fullName>
    </submittedName>
</protein>
<reference evidence="1" key="1">
    <citation type="submission" date="2021-01" db="EMBL/GenBank/DDBJ databases">
        <title>Marivirga sp. nov., isolated from intertidal surface sediments.</title>
        <authorList>
            <person name="Zhang M."/>
        </authorList>
    </citation>
    <scope>NUCLEOTIDE SEQUENCE</scope>
    <source>
        <strain evidence="1">SM1354</strain>
    </source>
</reference>
<accession>A0A937ADT1</accession>
<proteinExistence type="predicted"/>
<dbReference type="EMBL" id="JAERQG010000001">
    <property type="protein sequence ID" value="MBL0764408.1"/>
    <property type="molecule type" value="Genomic_DNA"/>
</dbReference>
<comment type="caution">
    <text evidence="1">The sequence shown here is derived from an EMBL/GenBank/DDBJ whole genome shotgun (WGS) entry which is preliminary data.</text>
</comment>
<gene>
    <name evidence="1" type="ORF">JKP34_04030</name>
</gene>
<evidence type="ECO:0000313" key="1">
    <source>
        <dbReference type="EMBL" id="MBL0764408.1"/>
    </source>
</evidence>
<dbReference type="PANTHER" id="PTHR33639:SF2">
    <property type="entry name" value="DUF393 DOMAIN-CONTAINING PROTEIN"/>
    <property type="match status" value="1"/>
</dbReference>
<dbReference type="Proteomes" id="UP000642920">
    <property type="component" value="Unassembled WGS sequence"/>
</dbReference>
<dbReference type="Pfam" id="PF04134">
    <property type="entry name" value="DCC1-like"/>
    <property type="match status" value="1"/>
</dbReference>
<dbReference type="PANTHER" id="PTHR33639">
    <property type="entry name" value="THIOL-DISULFIDE OXIDOREDUCTASE DCC"/>
    <property type="match status" value="1"/>
</dbReference>
<name>A0A937ADT1_9BACT</name>